<keyword evidence="3" id="KW-1185">Reference proteome</keyword>
<evidence type="ECO:0000313" key="3">
    <source>
        <dbReference type="Proteomes" id="UP001054945"/>
    </source>
</evidence>
<comment type="caution">
    <text evidence="2">The sequence shown here is derived from an EMBL/GenBank/DDBJ whole genome shotgun (WGS) entry which is preliminary data.</text>
</comment>
<protein>
    <submittedName>
        <fullName evidence="2">Uncharacterized protein</fullName>
    </submittedName>
</protein>
<evidence type="ECO:0000313" key="2">
    <source>
        <dbReference type="EMBL" id="GIY96684.1"/>
    </source>
</evidence>
<evidence type="ECO:0000256" key="1">
    <source>
        <dbReference type="SAM" id="MobiDB-lite"/>
    </source>
</evidence>
<organism evidence="2 3">
    <name type="scientific">Caerostris extrusa</name>
    <name type="common">Bark spider</name>
    <name type="synonym">Caerostris bankana</name>
    <dbReference type="NCBI Taxonomy" id="172846"/>
    <lineage>
        <taxon>Eukaryota</taxon>
        <taxon>Metazoa</taxon>
        <taxon>Ecdysozoa</taxon>
        <taxon>Arthropoda</taxon>
        <taxon>Chelicerata</taxon>
        <taxon>Arachnida</taxon>
        <taxon>Araneae</taxon>
        <taxon>Araneomorphae</taxon>
        <taxon>Entelegynae</taxon>
        <taxon>Araneoidea</taxon>
        <taxon>Araneidae</taxon>
        <taxon>Caerostris</taxon>
    </lineage>
</organism>
<gene>
    <name evidence="2" type="ORF">CEXT_119291</name>
</gene>
<dbReference type="Proteomes" id="UP001054945">
    <property type="component" value="Unassembled WGS sequence"/>
</dbReference>
<dbReference type="EMBL" id="BPLR01018073">
    <property type="protein sequence ID" value="GIY96684.1"/>
    <property type="molecule type" value="Genomic_DNA"/>
</dbReference>
<dbReference type="AlphaFoldDB" id="A0AAV4XPQ2"/>
<reference evidence="2 3" key="1">
    <citation type="submission" date="2021-06" db="EMBL/GenBank/DDBJ databases">
        <title>Caerostris extrusa draft genome.</title>
        <authorList>
            <person name="Kono N."/>
            <person name="Arakawa K."/>
        </authorList>
    </citation>
    <scope>NUCLEOTIDE SEQUENCE [LARGE SCALE GENOMIC DNA]</scope>
</reference>
<accession>A0AAV4XPQ2</accession>
<name>A0AAV4XPQ2_CAEEX</name>
<feature type="region of interest" description="Disordered" evidence="1">
    <location>
        <begin position="1"/>
        <end position="35"/>
    </location>
</feature>
<sequence>MTIALPRERLPSEPFEVPASADVPAATAPPGPSTLSESDVCLMLMIHSKSIRDLQTQLKTAVDTEKWMSHGVDLGYTKPDDVRHAHQAVLNLKEEIK</sequence>
<proteinExistence type="predicted"/>
<feature type="compositionally biased region" description="Basic and acidic residues" evidence="1">
    <location>
        <begin position="1"/>
        <end position="11"/>
    </location>
</feature>